<gene>
    <name evidence="2" type="ORF">BJ554DRAFT_3939</name>
</gene>
<feature type="compositionally biased region" description="Basic and acidic residues" evidence="1">
    <location>
        <begin position="399"/>
        <end position="416"/>
    </location>
</feature>
<dbReference type="Proteomes" id="UP000673691">
    <property type="component" value="Unassembled WGS sequence"/>
</dbReference>
<sequence length="440" mass="47108">MAAVLPLESATGAARVARGADRQAEAQGAPPAMPAPHPQPSCFQPRAIRRNGSLGNGGCDAGTLAGRLAGRDVPRRRHSEKLPDAAPLHSSTGFLHLASLPQYPVYVPDHKISASRIICPGLGLLSGASTGSFVIPRKSLRSMSSLSMDLHHPAYCIDDWAQRRHQISSTSILTALSHDEFASGDRPASRRSSAQWEPPTMIFSEFGKPGSITFSDHEEEEDSVSPPPPQPPPETERGASPTAESGPVEKPSRGGPAGSPVVNAPETDISGPLPRRSYYRAGGPPVQTKRESATPLDDAREKAADTASAHSADDAAHDESGPEAPSYKIVHLVSKLLHLSSSDDETPGAITTVTLGDQQDDDDEHPSHASGKHRSIVHKLLHPGEDDGRNRRHAHKKKDGCEMERHDVHDDHRTFETSDEGEPVSNKQFHPVVEIGRSHG</sequence>
<accession>A0A8H7ZNF0</accession>
<evidence type="ECO:0000256" key="1">
    <source>
        <dbReference type="SAM" id="MobiDB-lite"/>
    </source>
</evidence>
<proteinExistence type="predicted"/>
<comment type="caution">
    <text evidence="2">The sequence shown here is derived from an EMBL/GenBank/DDBJ whole genome shotgun (WGS) entry which is preliminary data.</text>
</comment>
<feature type="non-terminal residue" evidence="2">
    <location>
        <position position="440"/>
    </location>
</feature>
<feature type="compositionally biased region" description="Basic residues" evidence="1">
    <location>
        <begin position="370"/>
        <end position="381"/>
    </location>
</feature>
<keyword evidence="3" id="KW-1185">Reference proteome</keyword>
<name>A0A8H7ZNF0_9FUNG</name>
<evidence type="ECO:0000313" key="3">
    <source>
        <dbReference type="Proteomes" id="UP000673691"/>
    </source>
</evidence>
<feature type="region of interest" description="Disordered" evidence="1">
    <location>
        <begin position="181"/>
        <end position="326"/>
    </location>
</feature>
<evidence type="ECO:0000313" key="2">
    <source>
        <dbReference type="EMBL" id="KAG5456346.1"/>
    </source>
</evidence>
<reference evidence="2 3" key="1">
    <citation type="journal article" name="Sci. Rep.">
        <title>Genome-scale phylogenetic analyses confirm Olpidium as the closest living zoosporic fungus to the non-flagellated, terrestrial fungi.</title>
        <authorList>
            <person name="Chang Y."/>
            <person name="Rochon D."/>
            <person name="Sekimoto S."/>
            <person name="Wang Y."/>
            <person name="Chovatia M."/>
            <person name="Sandor L."/>
            <person name="Salamov A."/>
            <person name="Grigoriev I.V."/>
            <person name="Stajich J.E."/>
            <person name="Spatafora J.W."/>
        </authorList>
    </citation>
    <scope>NUCLEOTIDE SEQUENCE [LARGE SCALE GENOMIC DNA]</scope>
    <source>
        <strain evidence="2">S191</strain>
    </source>
</reference>
<feature type="compositionally biased region" description="Basic and acidic residues" evidence="1">
    <location>
        <begin position="311"/>
        <end position="320"/>
    </location>
</feature>
<feature type="region of interest" description="Disordered" evidence="1">
    <location>
        <begin position="340"/>
        <end position="440"/>
    </location>
</feature>
<dbReference type="EMBL" id="JAEFCI010011896">
    <property type="protein sequence ID" value="KAG5456346.1"/>
    <property type="molecule type" value="Genomic_DNA"/>
</dbReference>
<feature type="region of interest" description="Disordered" evidence="1">
    <location>
        <begin position="12"/>
        <end position="49"/>
    </location>
</feature>
<feature type="compositionally biased region" description="Basic and acidic residues" evidence="1">
    <location>
        <begin position="288"/>
        <end position="304"/>
    </location>
</feature>
<dbReference type="AlphaFoldDB" id="A0A8H7ZNF0"/>
<protein>
    <submittedName>
        <fullName evidence="2">Uncharacterized protein</fullName>
    </submittedName>
</protein>
<organism evidence="2 3">
    <name type="scientific">Olpidium bornovanus</name>
    <dbReference type="NCBI Taxonomy" id="278681"/>
    <lineage>
        <taxon>Eukaryota</taxon>
        <taxon>Fungi</taxon>
        <taxon>Fungi incertae sedis</taxon>
        <taxon>Olpidiomycota</taxon>
        <taxon>Olpidiomycotina</taxon>
        <taxon>Olpidiomycetes</taxon>
        <taxon>Olpidiales</taxon>
        <taxon>Olpidiaceae</taxon>
        <taxon>Olpidium</taxon>
    </lineage>
</organism>